<organism evidence="1 2">
    <name type="scientific">Guptibacillus hwajinpoensis</name>
    <dbReference type="NCBI Taxonomy" id="208199"/>
    <lineage>
        <taxon>Bacteria</taxon>
        <taxon>Bacillati</taxon>
        <taxon>Bacillota</taxon>
        <taxon>Bacilli</taxon>
        <taxon>Bacillales</taxon>
        <taxon>Guptibacillaceae</taxon>
        <taxon>Guptibacillus</taxon>
    </lineage>
</organism>
<dbReference type="SUPFAM" id="SSF53254">
    <property type="entry name" value="Phosphoglycerate mutase-like"/>
    <property type="match status" value="1"/>
</dbReference>
<dbReference type="SMART" id="SM00855">
    <property type="entry name" value="PGAM"/>
    <property type="match status" value="1"/>
</dbReference>
<reference evidence="1" key="1">
    <citation type="submission" date="2015-06" db="EMBL/GenBank/DDBJ databases">
        <authorList>
            <person name="Liu B."/>
            <person name="Wang J."/>
            <person name="Zhu Y."/>
            <person name="Liu G."/>
            <person name="Chen Q."/>
            <person name="Zheng C."/>
            <person name="Che J."/>
            <person name="Ge C."/>
            <person name="Shi H."/>
            <person name="Pan Z."/>
            <person name="Liu X."/>
        </authorList>
    </citation>
    <scope>NUCLEOTIDE SEQUENCE [LARGE SCALE GENOMIC DNA]</scope>
    <source>
        <strain evidence="1">DSM 16346</strain>
    </source>
</reference>
<name>A0A0J6CW13_9BACL</name>
<dbReference type="Proteomes" id="UP000035996">
    <property type="component" value="Unassembled WGS sequence"/>
</dbReference>
<dbReference type="InterPro" id="IPR013078">
    <property type="entry name" value="His_Pase_superF_clade-1"/>
</dbReference>
<dbReference type="InterPro" id="IPR029033">
    <property type="entry name" value="His_PPase_superfam"/>
</dbReference>
<dbReference type="InterPro" id="IPR050275">
    <property type="entry name" value="PGM_Phosphatase"/>
</dbReference>
<evidence type="ECO:0000313" key="1">
    <source>
        <dbReference type="EMBL" id="KMM36279.1"/>
    </source>
</evidence>
<sequence>MKHLYLIRHCSAEGQEPEASLTKDGRYQAVMLANTLRTVPFDKLYSSPFRRAKQSIEPLALALDKSITIDDRLSERILTSEPIDSWLEELEKTFNDTSYKLDGGETSEEATARGLRALEEAIHHTKEYALMMTHGNLLTLLLRHYESSFGFDTWKSLTNPAIYCLTFDDNSYQSMKHINLERQDTQ</sequence>
<dbReference type="PANTHER" id="PTHR48100:SF1">
    <property type="entry name" value="HISTIDINE PHOSPHATASE FAMILY PROTEIN-RELATED"/>
    <property type="match status" value="1"/>
</dbReference>
<proteinExistence type="predicted"/>
<accession>A0A0J6CW13</accession>
<dbReference type="OrthoDB" id="512570at2"/>
<dbReference type="Gene3D" id="3.40.50.1240">
    <property type="entry name" value="Phosphoglycerate mutase-like"/>
    <property type="match status" value="1"/>
</dbReference>
<dbReference type="CDD" id="cd07067">
    <property type="entry name" value="HP_PGM_like"/>
    <property type="match status" value="1"/>
</dbReference>
<dbReference type="PATRIC" id="fig|157733.3.peg.1707"/>
<dbReference type="Pfam" id="PF00300">
    <property type="entry name" value="His_Phos_1"/>
    <property type="match status" value="1"/>
</dbReference>
<keyword evidence="2" id="KW-1185">Reference proteome</keyword>
<protein>
    <recommendedName>
        <fullName evidence="3">Phosphoglycerate mutase</fullName>
    </recommendedName>
</protein>
<dbReference type="STRING" id="157733.AB986_18775"/>
<comment type="caution">
    <text evidence="1">The sequence shown here is derived from an EMBL/GenBank/DDBJ whole genome shotgun (WGS) entry which is preliminary data.</text>
</comment>
<dbReference type="GO" id="GO:0016791">
    <property type="term" value="F:phosphatase activity"/>
    <property type="evidence" value="ECO:0007669"/>
    <property type="project" value="TreeGrafter"/>
</dbReference>
<dbReference type="EMBL" id="LELK01000009">
    <property type="protein sequence ID" value="KMM36279.1"/>
    <property type="molecule type" value="Genomic_DNA"/>
</dbReference>
<dbReference type="AlphaFoldDB" id="A0A0J6CW13"/>
<dbReference type="PANTHER" id="PTHR48100">
    <property type="entry name" value="BROAD-SPECIFICITY PHOSPHATASE YOR283W-RELATED"/>
    <property type="match status" value="1"/>
</dbReference>
<evidence type="ECO:0000313" key="2">
    <source>
        <dbReference type="Proteomes" id="UP000035996"/>
    </source>
</evidence>
<gene>
    <name evidence="1" type="ORF">AB986_18775</name>
</gene>
<evidence type="ECO:0008006" key="3">
    <source>
        <dbReference type="Google" id="ProtNLM"/>
    </source>
</evidence>
<dbReference type="GO" id="GO:0005737">
    <property type="term" value="C:cytoplasm"/>
    <property type="evidence" value="ECO:0007669"/>
    <property type="project" value="TreeGrafter"/>
</dbReference>